<feature type="domain" description="FH2" evidence="4">
    <location>
        <begin position="400"/>
        <end position="827"/>
    </location>
</feature>
<evidence type="ECO:0000259" key="3">
    <source>
        <dbReference type="PROSITE" id="PS50003"/>
    </source>
</evidence>
<feature type="domain" description="PH" evidence="3">
    <location>
        <begin position="201"/>
        <end position="312"/>
    </location>
</feature>
<evidence type="ECO:0000256" key="2">
    <source>
        <dbReference type="SAM" id="MobiDB-lite"/>
    </source>
</evidence>
<dbReference type="InterPro" id="IPR001849">
    <property type="entry name" value="PH_domain"/>
</dbReference>
<dbReference type="PROSITE" id="PS50003">
    <property type="entry name" value="PH_DOMAIN"/>
    <property type="match status" value="1"/>
</dbReference>
<dbReference type="InterPro" id="IPR051425">
    <property type="entry name" value="Formin_Homology"/>
</dbReference>
<evidence type="ECO:0000313" key="5">
    <source>
        <dbReference type="Ensembl" id="ENSACDP00005023629.1"/>
    </source>
</evidence>
<dbReference type="Pfam" id="PF02181">
    <property type="entry name" value="FH2"/>
    <property type="match status" value="1"/>
</dbReference>
<reference evidence="5" key="1">
    <citation type="submission" date="2025-08" db="UniProtKB">
        <authorList>
            <consortium name="Ensembl"/>
        </authorList>
    </citation>
    <scope>IDENTIFICATION</scope>
</reference>
<dbReference type="InterPro" id="IPR042201">
    <property type="entry name" value="FH2_Formin_sf"/>
</dbReference>
<dbReference type="Ensembl" id="ENSACDT00005028259.1">
    <property type="protein sequence ID" value="ENSACDP00005023629.1"/>
    <property type="gene ID" value="ENSACDG00005017149.1"/>
</dbReference>
<proteinExistence type="predicted"/>
<feature type="coiled-coil region" evidence="1">
    <location>
        <begin position="760"/>
        <end position="787"/>
    </location>
</feature>
<organism evidence="5 6">
    <name type="scientific">Anser cygnoides</name>
    <name type="common">Swan goose</name>
    <dbReference type="NCBI Taxonomy" id="8845"/>
    <lineage>
        <taxon>Eukaryota</taxon>
        <taxon>Metazoa</taxon>
        <taxon>Chordata</taxon>
        <taxon>Craniata</taxon>
        <taxon>Vertebrata</taxon>
        <taxon>Euteleostomi</taxon>
        <taxon>Archelosauria</taxon>
        <taxon>Archosauria</taxon>
        <taxon>Dinosauria</taxon>
        <taxon>Saurischia</taxon>
        <taxon>Theropoda</taxon>
        <taxon>Coelurosauria</taxon>
        <taxon>Aves</taxon>
        <taxon>Neognathae</taxon>
        <taxon>Galloanserae</taxon>
        <taxon>Anseriformes</taxon>
        <taxon>Anatidae</taxon>
        <taxon>Anserinae</taxon>
        <taxon>Anser</taxon>
    </lineage>
</organism>
<accession>A0A8B9EKY5</accession>
<dbReference type="Gene3D" id="2.30.29.30">
    <property type="entry name" value="Pleckstrin-homology domain (PH domain)/Phosphotyrosine-binding domain (PTB)"/>
    <property type="match status" value="1"/>
</dbReference>
<dbReference type="InterPro" id="IPR011993">
    <property type="entry name" value="PH-like_dom_sf"/>
</dbReference>
<keyword evidence="6" id="KW-1185">Reference proteome</keyword>
<keyword evidence="1" id="KW-0175">Coiled coil</keyword>
<dbReference type="SUPFAM" id="SSF101447">
    <property type="entry name" value="Formin homology 2 domain (FH2 domain)"/>
    <property type="match status" value="1"/>
</dbReference>
<evidence type="ECO:0000256" key="1">
    <source>
        <dbReference type="SAM" id="Coils"/>
    </source>
</evidence>
<sequence>MCWSPAQPGQCSWGGLLWESPTWKSLKRMICKKDFTTETYLLVGRSFSRELSQEKILKIMNMVKNKEVSIEGALHLAQKEVYAEKDSPDLLTGSQYNFSIYKYKHYRWQKRILQIDFNTKTIFNIEKGIIKKQFPFSQVKACEDTERRRFSIVFHGRQDYELEAVSLDDKRKIIYLLSRVIQSNSYKRPEDACSGRSAECDVIHEGLLDLQQNSFISTEWVKYLVQLREGELTLYCIGLGRESRNAHPVTNTINLSGGDVSVSKENECGTFSVQTKGHNYLFRIPFTVQNNRTEDVSKLQNEWVSLIERYCQLCKGASLSQEGSEGDTSSEADYENVTVALNEQKEEALYLGLSSATTDLNKPSNSWTKPAEGEAALASPSPLPISKAEVPPAPPVFPQPSSLSPLTKRTKAFHWDVVPCDKIQKSIWESCDPRKKKIDISRLCDQFQIQDLAVFPGSEPPVNQPILLDQKVAHNFNIFLKSFHIKPSELKEKLYIIHEESGGLTDEQITALRRYMLTPKDAERYQSFKGSPSKLHVVDQFMLEMCKIPHLGQRLDLLLTIRELPMSMRDLEPLINQKIQASKQLQSSQKFVAVLEYILAIGNHLNEKAGKEKAKGFRLSSLTKLSLLRGKERTFTLLHALVEQIFLHEPDLAKFSQELTEFEAVPDASMKGLSAEVDERSPTLMKSIGENRIKSLKHKTDFGRYSQLTFEHYCKVTSQWNYEELIEKAFLKKELENVIQCRRLIKPKTIKATPQELQFCKELKDLIQKYEGDLSQLSKRCDEMKKLYSNILVKFGEPQDLDSQELFGWISSFISEFRKACAEVMQN</sequence>
<feature type="region of interest" description="Disordered" evidence="2">
    <location>
        <begin position="360"/>
        <end position="401"/>
    </location>
</feature>
<evidence type="ECO:0000313" key="6">
    <source>
        <dbReference type="Proteomes" id="UP000694521"/>
    </source>
</evidence>
<dbReference type="SUPFAM" id="SSF50729">
    <property type="entry name" value="PH domain-like"/>
    <property type="match status" value="1"/>
</dbReference>
<dbReference type="AlphaFoldDB" id="A0A8B9EKY5"/>
<dbReference type="PANTHER" id="PTHR45725">
    <property type="entry name" value="FORMIN HOMOLOGY 2 FAMILY MEMBER"/>
    <property type="match status" value="1"/>
</dbReference>
<dbReference type="SMART" id="SM00498">
    <property type="entry name" value="FH2"/>
    <property type="match status" value="1"/>
</dbReference>
<protein>
    <submittedName>
        <fullName evidence="5">Uncharacterized protein</fullName>
    </submittedName>
</protein>
<dbReference type="PANTHER" id="PTHR45725:SF10">
    <property type="entry name" value="FH2 DOMAIN-CONTAINING PROTEIN"/>
    <property type="match status" value="1"/>
</dbReference>
<dbReference type="Proteomes" id="UP000694521">
    <property type="component" value="Unplaced"/>
</dbReference>
<dbReference type="Gene3D" id="1.20.58.2220">
    <property type="entry name" value="Formin, FH2 domain"/>
    <property type="match status" value="1"/>
</dbReference>
<evidence type="ECO:0000259" key="4">
    <source>
        <dbReference type="PROSITE" id="PS51444"/>
    </source>
</evidence>
<dbReference type="InterPro" id="IPR015425">
    <property type="entry name" value="FH2_Formin"/>
</dbReference>
<reference evidence="5" key="2">
    <citation type="submission" date="2025-09" db="UniProtKB">
        <authorList>
            <consortium name="Ensembl"/>
        </authorList>
    </citation>
    <scope>IDENTIFICATION</scope>
</reference>
<name>A0A8B9EKY5_ANSCY</name>
<dbReference type="PROSITE" id="PS51444">
    <property type="entry name" value="FH2"/>
    <property type="match status" value="1"/>
</dbReference>